<organism evidence="2 3">
    <name type="scientific">Faecalibacter rhinopitheci</name>
    <dbReference type="NCBI Taxonomy" id="2779678"/>
    <lineage>
        <taxon>Bacteria</taxon>
        <taxon>Pseudomonadati</taxon>
        <taxon>Bacteroidota</taxon>
        <taxon>Flavobacteriia</taxon>
        <taxon>Flavobacteriales</taxon>
        <taxon>Weeksellaceae</taxon>
        <taxon>Faecalibacter</taxon>
    </lineage>
</organism>
<feature type="chain" id="PRO_5035195318" evidence="1">
    <location>
        <begin position="20"/>
        <end position="163"/>
    </location>
</feature>
<evidence type="ECO:0000256" key="1">
    <source>
        <dbReference type="SAM" id="SignalP"/>
    </source>
</evidence>
<reference evidence="2" key="1">
    <citation type="submission" date="2020-10" db="EMBL/GenBank/DDBJ databases">
        <authorList>
            <person name="Lu T."/>
            <person name="Wang Q."/>
            <person name="Han X."/>
        </authorList>
    </citation>
    <scope>NUCLEOTIDE SEQUENCE</scope>
    <source>
        <strain evidence="2">WQ 117</strain>
    </source>
</reference>
<keyword evidence="3" id="KW-1185">Reference proteome</keyword>
<dbReference type="AlphaFoldDB" id="A0A8J7KA13"/>
<keyword evidence="1" id="KW-0732">Signal</keyword>
<evidence type="ECO:0000313" key="3">
    <source>
        <dbReference type="Proteomes" id="UP000608754"/>
    </source>
</evidence>
<proteinExistence type="predicted"/>
<dbReference type="EMBL" id="JADGIK010000003">
    <property type="protein sequence ID" value="MBF0596920.1"/>
    <property type="molecule type" value="Genomic_DNA"/>
</dbReference>
<gene>
    <name evidence="2" type="ORF">IM532_05575</name>
</gene>
<name>A0A8J7KA13_9FLAO</name>
<dbReference type="Pfam" id="PF14060">
    <property type="entry name" value="DUF4252"/>
    <property type="match status" value="1"/>
</dbReference>
<dbReference type="PROSITE" id="PS51257">
    <property type="entry name" value="PROKAR_LIPOPROTEIN"/>
    <property type="match status" value="1"/>
</dbReference>
<protein>
    <submittedName>
        <fullName evidence="2">DUF4252 domain-containing protein</fullName>
    </submittedName>
</protein>
<dbReference type="InterPro" id="IPR025348">
    <property type="entry name" value="DUF4252"/>
</dbReference>
<evidence type="ECO:0000313" key="2">
    <source>
        <dbReference type="EMBL" id="MBF0596920.1"/>
    </source>
</evidence>
<comment type="caution">
    <text evidence="2">The sequence shown here is derived from an EMBL/GenBank/DDBJ whole genome shotgun (WGS) entry which is preliminary data.</text>
</comment>
<feature type="signal peptide" evidence="1">
    <location>
        <begin position="1"/>
        <end position="19"/>
    </location>
</feature>
<sequence length="163" mass="17811">MKKIIPILGLALFTLASCASVNSMNEFYDKYDKQATVIPLPKFAVNLAKRTTDAKIFEYIKSAKVFVITDAGKGKQNSVMKNLASATKGDKYEQAVKVKIKNSNVNASFLESNGKVNNLILGVNGLKNVLVIDSKVDLTRAQLDEALENIDLSDLEGITDILK</sequence>
<dbReference type="Proteomes" id="UP000608754">
    <property type="component" value="Unassembled WGS sequence"/>
</dbReference>
<dbReference type="RefSeq" id="WP_194182472.1">
    <property type="nucleotide sequence ID" value="NZ_JADGIK010000003.1"/>
</dbReference>
<accession>A0A8J7KA13</accession>